<proteinExistence type="predicted"/>
<dbReference type="PANTHER" id="PTHR43667:SF2">
    <property type="entry name" value="FATTY ACID C-METHYL TRANSFERASE"/>
    <property type="match status" value="1"/>
</dbReference>
<dbReference type="PANTHER" id="PTHR43667">
    <property type="entry name" value="CYCLOPROPANE-FATTY-ACYL-PHOSPHOLIPID SYNTHASE"/>
    <property type="match status" value="1"/>
</dbReference>
<dbReference type="Gene3D" id="3.40.50.150">
    <property type="entry name" value="Vaccinia Virus protein VP39"/>
    <property type="match status" value="1"/>
</dbReference>
<reference evidence="1" key="1">
    <citation type="submission" date="2014-01" db="EMBL/GenBank/DDBJ databases">
        <authorList>
            <person name="Brown-Elliot B."/>
            <person name="Wallace R."/>
            <person name="Lenaerts A."/>
            <person name="Ordway D."/>
            <person name="DeGroote M.A."/>
            <person name="Parker T."/>
            <person name="Sizemore C."/>
            <person name="Tallon L.J."/>
            <person name="Sadzewicz L.K."/>
            <person name="Sengamalay N."/>
            <person name="Fraser C.M."/>
            <person name="Hine E."/>
            <person name="Shefchek K.A."/>
            <person name="Das S.P."/>
            <person name="Tettelin H."/>
        </authorList>
    </citation>
    <scope>NUCLEOTIDE SEQUENCE [LARGE SCALE GENOMIC DNA]</scope>
    <source>
        <strain evidence="1">4042</strain>
    </source>
</reference>
<dbReference type="AlphaFoldDB" id="X8DMA1"/>
<gene>
    <name evidence="1" type="ORF">I553_1986</name>
</gene>
<dbReference type="SUPFAM" id="SSF53335">
    <property type="entry name" value="S-adenosyl-L-methionine-dependent methyltransferases"/>
    <property type="match status" value="1"/>
</dbReference>
<name>X8DMA1_MYCXE</name>
<organism evidence="1">
    <name type="scientific">Mycobacterium xenopi 4042</name>
    <dbReference type="NCBI Taxonomy" id="1299334"/>
    <lineage>
        <taxon>Bacteria</taxon>
        <taxon>Bacillati</taxon>
        <taxon>Actinomycetota</taxon>
        <taxon>Actinomycetes</taxon>
        <taxon>Mycobacteriales</taxon>
        <taxon>Mycobacteriaceae</taxon>
        <taxon>Mycobacterium</taxon>
    </lineage>
</organism>
<protein>
    <submittedName>
        <fullName evidence="1">Mycolic acid cyclopropane synthetase family protein</fullName>
    </submittedName>
</protein>
<accession>X8DMA1</accession>
<evidence type="ECO:0000313" key="1">
    <source>
        <dbReference type="EMBL" id="EUA68798.1"/>
    </source>
</evidence>
<sequence>MHPCGRKRSACPLGDLVGQQQRLASQRVCAAGLSERVQIDLCDYRDVTGSYDAVVSAEMIEAIGYRWWPHYFRALERLVKPGGRVAIQTITMPHARMMATRKTHTWMQKYIFPGGLIPSAEAILGITARYTALRPVDLLAMRPHYAETLRLWRERFSQRRDRLADLGFDDVFARMWELYLAYSEAGFRSGYLNVYQWTFAREHSR</sequence>
<dbReference type="InterPro" id="IPR029063">
    <property type="entry name" value="SAM-dependent_MTases_sf"/>
</dbReference>
<comment type="caution">
    <text evidence="1">The sequence shown here is derived from an EMBL/GenBank/DDBJ whole genome shotgun (WGS) entry which is preliminary data.</text>
</comment>
<dbReference type="InterPro" id="IPR050723">
    <property type="entry name" value="CFA/CMAS"/>
</dbReference>
<dbReference type="Pfam" id="PF02353">
    <property type="entry name" value="CMAS"/>
    <property type="match status" value="1"/>
</dbReference>
<dbReference type="PATRIC" id="fig|1299334.3.peg.1478"/>
<dbReference type="EMBL" id="JAOB01000013">
    <property type="protein sequence ID" value="EUA68798.1"/>
    <property type="molecule type" value="Genomic_DNA"/>
</dbReference>